<proteinExistence type="predicted"/>
<evidence type="ECO:0000313" key="2">
    <source>
        <dbReference type="EMBL" id="BCS88663.1"/>
    </source>
</evidence>
<dbReference type="EMBL" id="AP024485">
    <property type="protein sequence ID" value="BCS88663.1"/>
    <property type="molecule type" value="Genomic_DNA"/>
</dbReference>
<dbReference type="Gene3D" id="3.40.50.150">
    <property type="entry name" value="Vaccinia Virus protein VP39"/>
    <property type="match status" value="1"/>
</dbReference>
<sequence length="199" mass="22587">MDKTFTTPLELDVFGKYVSKDARILDFGCGYGRSMAELRDAGYTNLTGLDFSSTLIERGRAEHPDLNLMAYPGGSMPYADNSFDAAIMLGVFTCMIETKTQAETLIEMRRVLKPGGVLYMTDFLLNRDKHNLDRYKAGKERYGIYGIFDLPDGGVVRHHDINHMEALFFDFDVKVFEETVFQTMHGHESEGFYALMTMP</sequence>
<dbReference type="InterPro" id="IPR013216">
    <property type="entry name" value="Methyltransf_11"/>
</dbReference>
<organism evidence="2 3">
    <name type="scientific">Pseudodesulfovibrio sediminis</name>
    <dbReference type="NCBI Taxonomy" id="2810563"/>
    <lineage>
        <taxon>Bacteria</taxon>
        <taxon>Pseudomonadati</taxon>
        <taxon>Thermodesulfobacteriota</taxon>
        <taxon>Desulfovibrionia</taxon>
        <taxon>Desulfovibrionales</taxon>
        <taxon>Desulfovibrionaceae</taxon>
    </lineage>
</organism>
<feature type="domain" description="Methyltransferase type 11" evidence="1">
    <location>
        <begin position="25"/>
        <end position="119"/>
    </location>
</feature>
<dbReference type="Proteomes" id="UP001053296">
    <property type="component" value="Chromosome"/>
</dbReference>
<keyword evidence="3" id="KW-1185">Reference proteome</keyword>
<gene>
    <name evidence="2" type="ORF">PSDVSF_19050</name>
</gene>
<evidence type="ECO:0000259" key="1">
    <source>
        <dbReference type="Pfam" id="PF08241"/>
    </source>
</evidence>
<dbReference type="Pfam" id="PF08241">
    <property type="entry name" value="Methyltransf_11"/>
    <property type="match status" value="1"/>
</dbReference>
<dbReference type="PANTHER" id="PTHR43591:SF110">
    <property type="entry name" value="RHODANESE DOMAIN-CONTAINING PROTEIN"/>
    <property type="match status" value="1"/>
</dbReference>
<name>A0ABN6EUX1_9BACT</name>
<dbReference type="InterPro" id="IPR029063">
    <property type="entry name" value="SAM-dependent_MTases_sf"/>
</dbReference>
<evidence type="ECO:0000313" key="3">
    <source>
        <dbReference type="Proteomes" id="UP001053296"/>
    </source>
</evidence>
<dbReference type="CDD" id="cd02440">
    <property type="entry name" value="AdoMet_MTases"/>
    <property type="match status" value="1"/>
</dbReference>
<dbReference type="PANTHER" id="PTHR43591">
    <property type="entry name" value="METHYLTRANSFERASE"/>
    <property type="match status" value="1"/>
</dbReference>
<protein>
    <recommendedName>
        <fullName evidence="1">Methyltransferase type 11 domain-containing protein</fullName>
    </recommendedName>
</protein>
<dbReference type="SUPFAM" id="SSF53335">
    <property type="entry name" value="S-adenosyl-L-methionine-dependent methyltransferases"/>
    <property type="match status" value="1"/>
</dbReference>
<reference evidence="2" key="1">
    <citation type="journal article" date="2022" name="Arch. Microbiol.">
        <title>Pseudodesulfovibrio sediminis sp. nov., a mesophilic and neutrophilic sulfate-reducing bacterium isolated from sediment of a brackish lake.</title>
        <authorList>
            <person name="Takahashi A."/>
            <person name="Kojima H."/>
            <person name="Watanabe M."/>
            <person name="Fukui M."/>
        </authorList>
    </citation>
    <scope>NUCLEOTIDE SEQUENCE</scope>
    <source>
        <strain evidence="2">SF6</strain>
    </source>
</reference>
<accession>A0ABN6EUX1</accession>